<proteinExistence type="predicted"/>
<name>A0A512JR47_9HYPH</name>
<dbReference type="OrthoDB" id="8005575at2"/>
<protein>
    <submittedName>
        <fullName evidence="1">Uncharacterized protein</fullName>
    </submittedName>
</protein>
<gene>
    <name evidence="1" type="ORF">MGN01_42540</name>
</gene>
<dbReference type="AlphaFoldDB" id="A0A512JR47"/>
<organism evidence="1 2">
    <name type="scientific">Methylobacterium gnaphalii</name>
    <dbReference type="NCBI Taxonomy" id="1010610"/>
    <lineage>
        <taxon>Bacteria</taxon>
        <taxon>Pseudomonadati</taxon>
        <taxon>Pseudomonadota</taxon>
        <taxon>Alphaproteobacteria</taxon>
        <taxon>Hyphomicrobiales</taxon>
        <taxon>Methylobacteriaceae</taxon>
        <taxon>Methylobacterium</taxon>
    </lineage>
</organism>
<sequence length="97" mass="10152">MADLEVPFVTDEELARQARERIEASIARLGGDSAAFWRAVALIYRRGLPDSGLARVGGEADESLLVPTSANSLLASVAASLGAQTLPHAAEGRRAPP</sequence>
<reference evidence="1 2" key="1">
    <citation type="submission" date="2019-07" db="EMBL/GenBank/DDBJ databases">
        <title>Whole genome shotgun sequence of Methylobacterium gnaphalii NBRC 107716.</title>
        <authorList>
            <person name="Hosoyama A."/>
            <person name="Uohara A."/>
            <person name="Ohji S."/>
            <person name="Ichikawa N."/>
        </authorList>
    </citation>
    <scope>NUCLEOTIDE SEQUENCE [LARGE SCALE GENOMIC DNA]</scope>
    <source>
        <strain evidence="1 2">NBRC 107716</strain>
    </source>
</reference>
<dbReference type="EMBL" id="BJZV01000039">
    <property type="protein sequence ID" value="GEP12409.1"/>
    <property type="molecule type" value="Genomic_DNA"/>
</dbReference>
<keyword evidence="2" id="KW-1185">Reference proteome</keyword>
<accession>A0A512JR47</accession>
<comment type="caution">
    <text evidence="1">The sequence shown here is derived from an EMBL/GenBank/DDBJ whole genome shotgun (WGS) entry which is preliminary data.</text>
</comment>
<evidence type="ECO:0000313" key="1">
    <source>
        <dbReference type="EMBL" id="GEP12409.1"/>
    </source>
</evidence>
<dbReference type="RefSeq" id="WP_147048784.1">
    <property type="nucleotide sequence ID" value="NZ_BJZV01000039.1"/>
</dbReference>
<evidence type="ECO:0000313" key="2">
    <source>
        <dbReference type="Proteomes" id="UP000321750"/>
    </source>
</evidence>
<dbReference type="Proteomes" id="UP000321750">
    <property type="component" value="Unassembled WGS sequence"/>
</dbReference>